<evidence type="ECO:0000313" key="2">
    <source>
        <dbReference type="Proteomes" id="UP000694888"/>
    </source>
</evidence>
<organism evidence="2 3">
    <name type="scientific">Aplysia californica</name>
    <name type="common">California sea hare</name>
    <dbReference type="NCBI Taxonomy" id="6500"/>
    <lineage>
        <taxon>Eukaryota</taxon>
        <taxon>Metazoa</taxon>
        <taxon>Spiralia</taxon>
        <taxon>Lophotrochozoa</taxon>
        <taxon>Mollusca</taxon>
        <taxon>Gastropoda</taxon>
        <taxon>Heterobranchia</taxon>
        <taxon>Euthyneura</taxon>
        <taxon>Tectipleura</taxon>
        <taxon>Aplysiida</taxon>
        <taxon>Aplysioidea</taxon>
        <taxon>Aplysiidae</taxon>
        <taxon>Aplysia</taxon>
    </lineage>
</organism>
<protein>
    <submittedName>
        <fullName evidence="3">Uncharacterized protein LOC101862128</fullName>
    </submittedName>
</protein>
<accession>A0ABM1A4U3</accession>
<proteinExistence type="predicted"/>
<evidence type="ECO:0000313" key="3">
    <source>
        <dbReference type="RefSeq" id="XP_012940862.1"/>
    </source>
</evidence>
<evidence type="ECO:0000256" key="1">
    <source>
        <dbReference type="SAM" id="SignalP"/>
    </source>
</evidence>
<dbReference type="RefSeq" id="XP_012940862.1">
    <property type="nucleotide sequence ID" value="XM_013085408.2"/>
</dbReference>
<dbReference type="GeneID" id="101862128"/>
<feature type="chain" id="PRO_5045198634" evidence="1">
    <location>
        <begin position="20"/>
        <end position="110"/>
    </location>
</feature>
<sequence>MHKLCLLSLLLAAVAVSSAQKIRLFSPTSVRSRPFNIHQFNTLQSPLGRFQGNALGMFPGSNYINLPPQLPLAYPVNRVFGGRRRLPDGEYRTAYGIASVDGSDVNMDSY</sequence>
<gene>
    <name evidence="3" type="primary">LOC101862128</name>
</gene>
<keyword evidence="1" id="KW-0732">Signal</keyword>
<dbReference type="Proteomes" id="UP000694888">
    <property type="component" value="Unplaced"/>
</dbReference>
<keyword evidence="2" id="KW-1185">Reference proteome</keyword>
<reference evidence="3" key="1">
    <citation type="submission" date="2025-08" db="UniProtKB">
        <authorList>
            <consortium name="RefSeq"/>
        </authorList>
    </citation>
    <scope>IDENTIFICATION</scope>
</reference>
<name>A0ABM1A4U3_APLCA</name>
<feature type="signal peptide" evidence="1">
    <location>
        <begin position="1"/>
        <end position="19"/>
    </location>
</feature>